<dbReference type="RefSeq" id="WP_087919089.1">
    <property type="nucleotide sequence ID" value="NZ_CP021780.1"/>
</dbReference>
<evidence type="ECO:0000313" key="6">
    <source>
        <dbReference type="EMBL" id="ASA25123.1"/>
    </source>
</evidence>
<proteinExistence type="predicted"/>
<dbReference type="GO" id="GO:0000976">
    <property type="term" value="F:transcription cis-regulatory region binding"/>
    <property type="evidence" value="ECO:0007669"/>
    <property type="project" value="TreeGrafter"/>
</dbReference>
<evidence type="ECO:0000256" key="2">
    <source>
        <dbReference type="ARBA" id="ARBA00023015"/>
    </source>
</evidence>
<keyword evidence="7" id="KW-1185">Reference proteome</keyword>
<dbReference type="Proteomes" id="UP000249890">
    <property type="component" value="Chromosome"/>
</dbReference>
<dbReference type="SUPFAM" id="SSF47413">
    <property type="entry name" value="lambda repressor-like DNA-binding domains"/>
    <property type="match status" value="1"/>
</dbReference>
<dbReference type="KEGG" id="pdh:B9T62_32930"/>
<keyword evidence="2" id="KW-0805">Transcription regulation</keyword>
<accession>A0A2Z2KNF9</accession>
<gene>
    <name evidence="6" type="ORF">B9T62_32930</name>
</gene>
<dbReference type="EMBL" id="CP021780">
    <property type="protein sequence ID" value="ASA25123.1"/>
    <property type="molecule type" value="Genomic_DNA"/>
</dbReference>
<dbReference type="InterPro" id="IPR046335">
    <property type="entry name" value="LacI/GalR-like_sensor"/>
</dbReference>
<sequence length="334" mass="36960">MAPTIKDIAKLANVSHTTVSRALNNSPLIKEVTRKKIAEIAAQVGYVPNYNAKSLVLQRSHTIGLFFTSIAKGTSASFFSDTIRGVNSVIDVGYNLFIRGIDDYADYSVIHRKRFDGIILMSQSEADNKFIYHVVQQEIPIVVLNRQIEDRSIINIISNDREGAYQAGKYLIEAGHTDIAIVEGVEGFKSTQERRDGFIQALIDHGIPVRSEYMVRGNYDMPSGYQAMGSLLALDKPPSAVFCSNDDMAIGAMNKVYEEGMQVPADVSIVGFDDSGFSAFTNPSLTTVKRRIEEISEQGAHKILSLIKRPAEEDGRISIGTELIIRRSVRTLHD</sequence>
<protein>
    <submittedName>
        <fullName evidence="6">LacI family transcriptional regulator</fullName>
    </submittedName>
</protein>
<dbReference type="CDD" id="cd01392">
    <property type="entry name" value="HTH_LacI"/>
    <property type="match status" value="1"/>
</dbReference>
<dbReference type="AlphaFoldDB" id="A0A2Z2KNF9"/>
<dbReference type="OrthoDB" id="9775106at2"/>
<dbReference type="Gene3D" id="1.10.260.40">
    <property type="entry name" value="lambda repressor-like DNA-binding domains"/>
    <property type="match status" value="1"/>
</dbReference>
<reference evidence="6 7" key="1">
    <citation type="submission" date="2017-06" db="EMBL/GenBank/DDBJ databases">
        <title>Complete genome sequence of Paenibacillus donghaensis KCTC 13049T isolated from East Sea sediment, South Korea.</title>
        <authorList>
            <person name="Jung B.K."/>
            <person name="Hong S.-J."/>
            <person name="Shin J.-H."/>
        </authorList>
    </citation>
    <scope>NUCLEOTIDE SEQUENCE [LARGE SCALE GENOMIC DNA]</scope>
    <source>
        <strain evidence="6 7">KCTC 13049</strain>
    </source>
</reference>
<evidence type="ECO:0000256" key="3">
    <source>
        <dbReference type="ARBA" id="ARBA00023125"/>
    </source>
</evidence>
<keyword evidence="4" id="KW-0804">Transcription</keyword>
<dbReference type="SUPFAM" id="SSF53822">
    <property type="entry name" value="Periplasmic binding protein-like I"/>
    <property type="match status" value="1"/>
</dbReference>
<evidence type="ECO:0000259" key="5">
    <source>
        <dbReference type="PROSITE" id="PS50932"/>
    </source>
</evidence>
<dbReference type="CDD" id="cd06267">
    <property type="entry name" value="PBP1_LacI_sugar_binding-like"/>
    <property type="match status" value="1"/>
</dbReference>
<evidence type="ECO:0000256" key="4">
    <source>
        <dbReference type="ARBA" id="ARBA00023163"/>
    </source>
</evidence>
<dbReference type="PROSITE" id="PS00356">
    <property type="entry name" value="HTH_LACI_1"/>
    <property type="match status" value="1"/>
</dbReference>
<dbReference type="SMART" id="SM00354">
    <property type="entry name" value="HTH_LACI"/>
    <property type="match status" value="1"/>
</dbReference>
<dbReference type="Gene3D" id="3.40.50.2300">
    <property type="match status" value="2"/>
</dbReference>
<dbReference type="InterPro" id="IPR010982">
    <property type="entry name" value="Lambda_DNA-bd_dom_sf"/>
</dbReference>
<organism evidence="6 7">
    <name type="scientific">Paenibacillus donghaensis</name>
    <dbReference type="NCBI Taxonomy" id="414771"/>
    <lineage>
        <taxon>Bacteria</taxon>
        <taxon>Bacillati</taxon>
        <taxon>Bacillota</taxon>
        <taxon>Bacilli</taxon>
        <taxon>Bacillales</taxon>
        <taxon>Paenibacillaceae</taxon>
        <taxon>Paenibacillus</taxon>
    </lineage>
</organism>
<dbReference type="Pfam" id="PF00356">
    <property type="entry name" value="LacI"/>
    <property type="match status" value="1"/>
</dbReference>
<evidence type="ECO:0000256" key="1">
    <source>
        <dbReference type="ARBA" id="ARBA00022491"/>
    </source>
</evidence>
<evidence type="ECO:0000313" key="7">
    <source>
        <dbReference type="Proteomes" id="UP000249890"/>
    </source>
</evidence>
<dbReference type="PRINTS" id="PR00036">
    <property type="entry name" value="HTHLACI"/>
</dbReference>
<feature type="domain" description="HTH lacI-type" evidence="5">
    <location>
        <begin position="3"/>
        <end position="57"/>
    </location>
</feature>
<dbReference type="GO" id="GO:0003700">
    <property type="term" value="F:DNA-binding transcription factor activity"/>
    <property type="evidence" value="ECO:0007669"/>
    <property type="project" value="TreeGrafter"/>
</dbReference>
<dbReference type="InterPro" id="IPR028082">
    <property type="entry name" value="Peripla_BP_I"/>
</dbReference>
<keyword evidence="3" id="KW-0238">DNA-binding</keyword>
<dbReference type="PANTHER" id="PTHR30146">
    <property type="entry name" value="LACI-RELATED TRANSCRIPTIONAL REPRESSOR"/>
    <property type="match status" value="1"/>
</dbReference>
<dbReference type="PANTHER" id="PTHR30146:SF148">
    <property type="entry name" value="HTH-TYPE TRANSCRIPTIONAL REPRESSOR PURR-RELATED"/>
    <property type="match status" value="1"/>
</dbReference>
<dbReference type="InterPro" id="IPR000843">
    <property type="entry name" value="HTH_LacI"/>
</dbReference>
<name>A0A2Z2KNF9_9BACL</name>
<dbReference type="Pfam" id="PF13377">
    <property type="entry name" value="Peripla_BP_3"/>
    <property type="match status" value="1"/>
</dbReference>
<dbReference type="PROSITE" id="PS50932">
    <property type="entry name" value="HTH_LACI_2"/>
    <property type="match status" value="1"/>
</dbReference>
<keyword evidence="1" id="KW-0678">Repressor</keyword>